<sequence length="513" mass="55885">MLKAITLVQVVILNLLFLLQGNAQNQAASTEVRTLLFFFDGLRPDYITADDMPNLYAFKQQATYGTRHHSVFPTVTRLNASSYATGSYPKTHGIMGNVIFIPQVSTSKTLNTGNAKDLMKVADATNGNLLTTVSLAEVLASHGKNMMVFSSGSTGQALLQNHKVKGNGIINTDMILPESLKEKVHKELGPAPSNKQPDEERHQWAVDALLKYGLAPDGPQVSAIWLSDPDHAGHANGVGVPPVKAALKSVDRQFGRVISEMKNRGLLERYNIIVSVDHGFVTYVGKKSLTEFLIEEGFKKSKESDDIVVADGALYLKDKNPDTIRKIVQALQQQPWVGAIFTKAAKPGDMKGWVEGTLSFDAIHWNHPERAADILVDRNWDDRVNSAGYAGAGFAKGAGGHGGLSPYEVKIPLIVSGPSFKKIKEYNLPTSNVDITPTVLALYNIPVPASMGGRVLADLMVGKAPSKNKIKEETISTKASYAGGTYELQLKQTKFGKYRYIDYAKVIRTSSSK</sequence>
<comment type="caution">
    <text evidence="2">The sequence shown here is derived from an EMBL/GenBank/DDBJ whole genome shotgun (WGS) entry which is preliminary data.</text>
</comment>
<accession>A0ABU7RJK7</accession>
<protein>
    <submittedName>
        <fullName evidence="2">Alkaline phosphatase family protein</fullName>
    </submittedName>
</protein>
<dbReference type="Proteomes" id="UP001357452">
    <property type="component" value="Unassembled WGS sequence"/>
</dbReference>
<dbReference type="PANTHER" id="PTHR10151:SF120">
    <property type="entry name" value="BIS(5'-ADENOSYL)-TRIPHOSPHATASE"/>
    <property type="match status" value="1"/>
</dbReference>
<feature type="chain" id="PRO_5046552214" evidence="1">
    <location>
        <begin position="24"/>
        <end position="513"/>
    </location>
</feature>
<evidence type="ECO:0000313" key="3">
    <source>
        <dbReference type="Proteomes" id="UP001357452"/>
    </source>
</evidence>
<proteinExistence type="predicted"/>
<feature type="signal peptide" evidence="1">
    <location>
        <begin position="1"/>
        <end position="23"/>
    </location>
</feature>
<name>A0ABU7RJK7_9BACT</name>
<dbReference type="EMBL" id="JAZGLY010000009">
    <property type="protein sequence ID" value="MEE6188194.1"/>
    <property type="molecule type" value="Genomic_DNA"/>
</dbReference>
<reference evidence="2 3" key="1">
    <citation type="submission" date="2024-01" db="EMBL/GenBank/DDBJ databases">
        <title>Niabella digestum sp. nov., isolated from waste digestion system.</title>
        <authorList>
            <person name="Zhang L."/>
        </authorList>
    </citation>
    <scope>NUCLEOTIDE SEQUENCE [LARGE SCALE GENOMIC DNA]</scope>
    <source>
        <strain evidence="2 3">A18</strain>
    </source>
</reference>
<dbReference type="Pfam" id="PF01663">
    <property type="entry name" value="Phosphodiest"/>
    <property type="match status" value="1"/>
</dbReference>
<dbReference type="InterPro" id="IPR002591">
    <property type="entry name" value="Phosphodiest/P_Trfase"/>
</dbReference>
<dbReference type="SUPFAM" id="SSF53649">
    <property type="entry name" value="Alkaline phosphatase-like"/>
    <property type="match status" value="1"/>
</dbReference>
<organism evidence="2 3">
    <name type="scientific">Niabella digestorum</name>
    <dbReference type="NCBI Taxonomy" id="3117701"/>
    <lineage>
        <taxon>Bacteria</taxon>
        <taxon>Pseudomonadati</taxon>
        <taxon>Bacteroidota</taxon>
        <taxon>Chitinophagia</taxon>
        <taxon>Chitinophagales</taxon>
        <taxon>Chitinophagaceae</taxon>
        <taxon>Niabella</taxon>
    </lineage>
</organism>
<evidence type="ECO:0000313" key="2">
    <source>
        <dbReference type="EMBL" id="MEE6188194.1"/>
    </source>
</evidence>
<dbReference type="RefSeq" id="WP_330975600.1">
    <property type="nucleotide sequence ID" value="NZ_JAZGLY010000009.1"/>
</dbReference>
<dbReference type="PANTHER" id="PTHR10151">
    <property type="entry name" value="ECTONUCLEOTIDE PYROPHOSPHATASE/PHOSPHODIESTERASE"/>
    <property type="match status" value="1"/>
</dbReference>
<gene>
    <name evidence="2" type="ORF">V2H41_13010</name>
</gene>
<dbReference type="Gene3D" id="3.40.720.10">
    <property type="entry name" value="Alkaline Phosphatase, subunit A"/>
    <property type="match status" value="2"/>
</dbReference>
<keyword evidence="1" id="KW-0732">Signal</keyword>
<evidence type="ECO:0000256" key="1">
    <source>
        <dbReference type="SAM" id="SignalP"/>
    </source>
</evidence>
<keyword evidence="3" id="KW-1185">Reference proteome</keyword>
<dbReference type="InterPro" id="IPR017850">
    <property type="entry name" value="Alkaline_phosphatase_core_sf"/>
</dbReference>